<dbReference type="Pfam" id="PF00589">
    <property type="entry name" value="Phage_integrase"/>
    <property type="match status" value="1"/>
</dbReference>
<dbReference type="InterPro" id="IPR044068">
    <property type="entry name" value="CB"/>
</dbReference>
<dbReference type="InterPro" id="IPR050808">
    <property type="entry name" value="Phage_Integrase"/>
</dbReference>
<dbReference type="PROSITE" id="PS51900">
    <property type="entry name" value="CB"/>
    <property type="match status" value="1"/>
</dbReference>
<keyword evidence="3 5" id="KW-0238">DNA-binding</keyword>
<dbReference type="AlphaFoldDB" id="A0AAI9FVU8"/>
<accession>A0AAI9FVU8</accession>
<dbReference type="InterPro" id="IPR038488">
    <property type="entry name" value="Integrase_DNA-bd_sf"/>
</dbReference>
<dbReference type="Pfam" id="PF22022">
    <property type="entry name" value="Phage_int_M"/>
    <property type="match status" value="1"/>
</dbReference>
<organism evidence="8 9">
    <name type="scientific">Stenotrophomonas maltophilia</name>
    <name type="common">Pseudomonas maltophilia</name>
    <name type="synonym">Xanthomonas maltophilia</name>
    <dbReference type="NCBI Taxonomy" id="40324"/>
    <lineage>
        <taxon>Bacteria</taxon>
        <taxon>Pseudomonadati</taxon>
        <taxon>Pseudomonadota</taxon>
        <taxon>Gammaproteobacteria</taxon>
        <taxon>Lysobacterales</taxon>
        <taxon>Lysobacteraceae</taxon>
        <taxon>Stenotrophomonas</taxon>
        <taxon>Stenotrophomonas maltophilia group</taxon>
    </lineage>
</organism>
<keyword evidence="4" id="KW-0233">DNA recombination</keyword>
<evidence type="ECO:0000313" key="9">
    <source>
        <dbReference type="Proteomes" id="UP001218208"/>
    </source>
</evidence>
<dbReference type="PROSITE" id="PS51898">
    <property type="entry name" value="TYR_RECOMBINASE"/>
    <property type="match status" value="1"/>
</dbReference>
<name>A0AAI9FVU8_STEMA</name>
<dbReference type="InterPro" id="IPR013762">
    <property type="entry name" value="Integrase-like_cat_sf"/>
</dbReference>
<dbReference type="GO" id="GO:0006310">
    <property type="term" value="P:DNA recombination"/>
    <property type="evidence" value="ECO:0007669"/>
    <property type="project" value="UniProtKB-KW"/>
</dbReference>
<dbReference type="RefSeq" id="WP_110711253.1">
    <property type="nucleotide sequence ID" value="NZ_CP029773.1"/>
</dbReference>
<reference evidence="8" key="1">
    <citation type="submission" date="2022-07" db="EMBL/GenBank/DDBJ databases">
        <authorList>
            <consortium name="DAFM: The Division of Animal and Food Microbiology"/>
        </authorList>
    </citation>
    <scope>NUCLEOTIDE SEQUENCE</scope>
    <source>
        <strain evidence="8">19MO01SH01-2</strain>
    </source>
</reference>
<dbReference type="Gene3D" id="1.10.443.10">
    <property type="entry name" value="Intergrase catalytic core"/>
    <property type="match status" value="1"/>
</dbReference>
<evidence type="ECO:0000313" key="8">
    <source>
        <dbReference type="EMBL" id="EKT4093505.1"/>
    </source>
</evidence>
<feature type="domain" description="Core-binding (CB)" evidence="7">
    <location>
        <begin position="112"/>
        <end position="194"/>
    </location>
</feature>
<dbReference type="PANTHER" id="PTHR30629">
    <property type="entry name" value="PROPHAGE INTEGRASE"/>
    <property type="match status" value="1"/>
</dbReference>
<comment type="similarity">
    <text evidence="1">Belongs to the 'phage' integrase family.</text>
</comment>
<dbReference type="InterPro" id="IPR002104">
    <property type="entry name" value="Integrase_catalytic"/>
</dbReference>
<dbReference type="InterPro" id="IPR010998">
    <property type="entry name" value="Integrase_recombinase_N"/>
</dbReference>
<gene>
    <name evidence="8" type="ORF">QEG23_003036</name>
</gene>
<evidence type="ECO:0000256" key="1">
    <source>
        <dbReference type="ARBA" id="ARBA00008857"/>
    </source>
</evidence>
<evidence type="ECO:0000256" key="5">
    <source>
        <dbReference type="PROSITE-ProRule" id="PRU01248"/>
    </source>
</evidence>
<dbReference type="EMBL" id="ABLOJW010000017">
    <property type="protein sequence ID" value="EKT4093505.1"/>
    <property type="molecule type" value="Genomic_DNA"/>
</dbReference>
<comment type="caution">
    <text evidence="8">The sequence shown here is derived from an EMBL/GenBank/DDBJ whole genome shotgun (WGS) entry which is preliminary data.</text>
</comment>
<dbReference type="InterPro" id="IPR011010">
    <property type="entry name" value="DNA_brk_join_enz"/>
</dbReference>
<dbReference type="CDD" id="cd00801">
    <property type="entry name" value="INT_P4_C"/>
    <property type="match status" value="1"/>
</dbReference>
<dbReference type="Gene3D" id="1.10.150.130">
    <property type="match status" value="1"/>
</dbReference>
<proteinExistence type="inferred from homology"/>
<feature type="domain" description="Tyr recombinase" evidence="6">
    <location>
        <begin position="225"/>
        <end position="415"/>
    </location>
</feature>
<dbReference type="InterPro" id="IPR025166">
    <property type="entry name" value="Integrase_DNA_bind_dom"/>
</dbReference>
<dbReference type="SUPFAM" id="SSF56349">
    <property type="entry name" value="DNA breaking-rejoining enzymes"/>
    <property type="match status" value="1"/>
</dbReference>
<dbReference type="Pfam" id="PF13356">
    <property type="entry name" value="Arm-DNA-bind_3"/>
    <property type="match status" value="1"/>
</dbReference>
<evidence type="ECO:0000259" key="7">
    <source>
        <dbReference type="PROSITE" id="PS51900"/>
    </source>
</evidence>
<dbReference type="GO" id="GO:0003677">
    <property type="term" value="F:DNA binding"/>
    <property type="evidence" value="ECO:0007669"/>
    <property type="project" value="UniProtKB-UniRule"/>
</dbReference>
<keyword evidence="2" id="KW-0229">DNA integration</keyword>
<dbReference type="PANTHER" id="PTHR30629:SF2">
    <property type="entry name" value="PROPHAGE INTEGRASE INTS-RELATED"/>
    <property type="match status" value="1"/>
</dbReference>
<sequence length="430" mass="47785">MPRKAKELTDVAVRNLKKPGYYAVGGSVSGLLLQVTATGARSWVLRYTAGVKPGTGKPWRRDLGLGGYPDVSLSEARRKAAEARELLSKNIDPITAKREARSAMLAARLAEITFEKAAHQFIEAKSAEWKSGGKSADQWTSSLEAYSFPVLGLLRVADIDRAHVLRVLEPIWTDKNETANRVRQRMESVLDWAKVRGFREGDNPARWKGYLDKVLPAPGKVRDVQHHPALPYAQMQPFMLDLRSRNGMGARALEFAILTAARSGEARGARWDEIDLDAKVWTVPPERMKSSKKEHRVPLSDAVIKMLKALPRVEGTDLVFTPQRGKNPLSDNTLTKLLGDMHDASIKRGGAGYIDPKQGKVITAHGFRSTFRDWASEETHAARDVVEMALAHTIGNKVEAAYRRGDLFEKRRALMAEWATFCSPKIKVSG</sequence>
<evidence type="ECO:0000256" key="4">
    <source>
        <dbReference type="ARBA" id="ARBA00023172"/>
    </source>
</evidence>
<dbReference type="Gene3D" id="3.30.160.390">
    <property type="entry name" value="Integrase, DNA-binding domain"/>
    <property type="match status" value="1"/>
</dbReference>
<evidence type="ECO:0000256" key="2">
    <source>
        <dbReference type="ARBA" id="ARBA00022908"/>
    </source>
</evidence>
<dbReference type="InterPro" id="IPR053876">
    <property type="entry name" value="Phage_int_M"/>
</dbReference>
<dbReference type="Proteomes" id="UP001218208">
    <property type="component" value="Unassembled WGS sequence"/>
</dbReference>
<evidence type="ECO:0000259" key="6">
    <source>
        <dbReference type="PROSITE" id="PS51898"/>
    </source>
</evidence>
<dbReference type="GO" id="GO:0015074">
    <property type="term" value="P:DNA integration"/>
    <property type="evidence" value="ECO:0007669"/>
    <property type="project" value="UniProtKB-KW"/>
</dbReference>
<protein>
    <submittedName>
        <fullName evidence="8">Integrase arm-type DNA-binding domain-containing protein</fullName>
    </submittedName>
</protein>
<evidence type="ECO:0000256" key="3">
    <source>
        <dbReference type="ARBA" id="ARBA00023125"/>
    </source>
</evidence>